<dbReference type="Gene3D" id="3.40.50.2000">
    <property type="entry name" value="Glycogen Phosphorylase B"/>
    <property type="match status" value="1"/>
</dbReference>
<keyword evidence="1" id="KW-0808">Transferase</keyword>
<dbReference type="AlphaFoldDB" id="A0A1Y2JYS0"/>
<name>A0A1Y2JYS0_9PROT</name>
<organism evidence="1 2">
    <name type="scientific">Magnetofaba australis IT-1</name>
    <dbReference type="NCBI Taxonomy" id="1434232"/>
    <lineage>
        <taxon>Bacteria</taxon>
        <taxon>Pseudomonadati</taxon>
        <taxon>Pseudomonadota</taxon>
        <taxon>Magnetococcia</taxon>
        <taxon>Magnetococcales</taxon>
        <taxon>Magnetococcaceae</taxon>
        <taxon>Magnetofaba</taxon>
    </lineage>
</organism>
<dbReference type="GO" id="GO:0016740">
    <property type="term" value="F:transferase activity"/>
    <property type="evidence" value="ECO:0007669"/>
    <property type="project" value="UniProtKB-KW"/>
</dbReference>
<comment type="caution">
    <text evidence="1">The sequence shown here is derived from an EMBL/GenBank/DDBJ whole genome shotgun (WGS) entry which is preliminary data.</text>
</comment>
<dbReference type="SUPFAM" id="SSF53756">
    <property type="entry name" value="UDP-Glycosyltransferase/glycogen phosphorylase"/>
    <property type="match status" value="1"/>
</dbReference>
<dbReference type="STRING" id="1434232.MAIT1_00445"/>
<keyword evidence="2" id="KW-1185">Reference proteome</keyword>
<proteinExistence type="predicted"/>
<dbReference type="Proteomes" id="UP000194003">
    <property type="component" value="Unassembled WGS sequence"/>
</dbReference>
<dbReference type="RefSeq" id="WP_085446243.1">
    <property type="nucleotide sequence ID" value="NZ_LVJN01000021.1"/>
</dbReference>
<evidence type="ECO:0000313" key="2">
    <source>
        <dbReference type="Proteomes" id="UP000194003"/>
    </source>
</evidence>
<sequence>MAKQTQPPIIAFAPHAWDDRWLSRQQLLTRMGARGWPVLYSYGPLSLWDRGGHLWNSAPWLGRFKQQDNVWLDQPGRWPPRWPKHPAWDRWAQRRHMARMASLFPDQRDDLTLMLFHPRFWPYVERLKPRRVLYHVYDVYSAMDQWNSELEQWQRQLVQRADLITTSSPAMAAHLPGDGPQRARVLNNGADPAPFIAAQGCACPADLAAIPSPRIGYLGTVNSKLDLEMVLHVARTEPTWQWVFIGPVMLDGQSERDRAARGLWEQCRALPNVHVLGAKARDAAPAYVQHMDVNAICYRVSGDDWVAHGYPVKLHEYLAVGKPVVAGPQTVIVEEFSHVAATPSTPEAWRQALGEALEAGGVGTPELRRATALQNTWDQRVDQLEGWLVEASQK</sequence>
<dbReference type="Pfam" id="PF13692">
    <property type="entry name" value="Glyco_trans_1_4"/>
    <property type="match status" value="1"/>
</dbReference>
<reference evidence="1 2" key="1">
    <citation type="journal article" date="2016" name="BMC Genomics">
        <title>Combined genomic and structural analyses of a cultured magnetotactic bacterium reveals its niche adaptation to a dynamic environment.</title>
        <authorList>
            <person name="Araujo A.C."/>
            <person name="Morillo V."/>
            <person name="Cypriano J."/>
            <person name="Teixeira L.C."/>
            <person name="Leao P."/>
            <person name="Lyra S."/>
            <person name="Almeida L.G."/>
            <person name="Bazylinski D.A."/>
            <person name="Vasconcellos A.T."/>
            <person name="Abreu F."/>
            <person name="Lins U."/>
        </authorList>
    </citation>
    <scope>NUCLEOTIDE SEQUENCE [LARGE SCALE GENOMIC DNA]</scope>
    <source>
        <strain evidence="1 2">IT-1</strain>
    </source>
</reference>
<protein>
    <submittedName>
        <fullName evidence="1">Putative group 1 glycosyl transferase</fullName>
    </submittedName>
</protein>
<evidence type="ECO:0000313" key="1">
    <source>
        <dbReference type="EMBL" id="OSM00037.1"/>
    </source>
</evidence>
<gene>
    <name evidence="1" type="ORF">MAIT1_00445</name>
</gene>
<accession>A0A1Y2JYS0</accession>
<dbReference type="Gene3D" id="3.40.50.11010">
    <property type="match status" value="1"/>
</dbReference>
<dbReference type="OrthoDB" id="9769600at2"/>
<dbReference type="EMBL" id="LVJN01000021">
    <property type="protein sequence ID" value="OSM00037.1"/>
    <property type="molecule type" value="Genomic_DNA"/>
</dbReference>